<comment type="caution">
    <text evidence="1">The sequence shown here is derived from an EMBL/GenBank/DDBJ whole genome shotgun (WGS) entry which is preliminary data.</text>
</comment>
<proteinExistence type="predicted"/>
<protein>
    <submittedName>
        <fullName evidence="1">Uncharacterized protein</fullName>
    </submittedName>
</protein>
<evidence type="ECO:0000313" key="2">
    <source>
        <dbReference type="Proteomes" id="UP000442694"/>
    </source>
</evidence>
<organism evidence="1 2">
    <name type="scientific">Fluviispira multicolorata</name>
    <dbReference type="NCBI Taxonomy" id="2654512"/>
    <lineage>
        <taxon>Bacteria</taxon>
        <taxon>Pseudomonadati</taxon>
        <taxon>Bdellovibrionota</taxon>
        <taxon>Oligoflexia</taxon>
        <taxon>Silvanigrellales</taxon>
        <taxon>Silvanigrellaceae</taxon>
        <taxon>Fluviispira</taxon>
    </lineage>
</organism>
<gene>
    <name evidence="1" type="ORF">GCL57_07130</name>
</gene>
<sequence>MSYDFQVKCEKISYNKFREYFKNHNIVCLEEESADEKFDIKTWPQEGLRFSPLENTCRAIELNYSSDTKVMNVRILSASSYQDFDLALSIILYFAENFKSSRVNKPILYETTKKYSIKEFKDEYNQNWIKKSLEFDTNALLSLVQDREIEIIGTRRSMYFGSKTFEKYQMLSTEKGIDFAEFYFSQMSKLQTIEFDNIYYTSIWDYDRDPNIGKKTLIMLQENMPLMLPPSDLVLIPKQIKEQSFLIHRKELEEVLKLSNIPFEYFDDQNVKIGEIKSLNDLIISDKLKVKFI</sequence>
<dbReference type="AlphaFoldDB" id="A0A833JCJ1"/>
<dbReference type="EMBL" id="WFLN01000006">
    <property type="protein sequence ID" value="KAB8030738.1"/>
    <property type="molecule type" value="Genomic_DNA"/>
</dbReference>
<name>A0A833JCJ1_9BACT</name>
<dbReference type="Proteomes" id="UP000442694">
    <property type="component" value="Unassembled WGS sequence"/>
</dbReference>
<reference evidence="1 2" key="1">
    <citation type="submission" date="2019-10" db="EMBL/GenBank/DDBJ databases">
        <title>New genus of Silvanigrellaceae.</title>
        <authorList>
            <person name="Pitt A."/>
            <person name="Hahn M.W."/>
        </authorList>
    </citation>
    <scope>NUCLEOTIDE SEQUENCE [LARGE SCALE GENOMIC DNA]</scope>
    <source>
        <strain evidence="1 2">33A1-SZDP</strain>
    </source>
</reference>
<dbReference type="RefSeq" id="WP_152212666.1">
    <property type="nucleotide sequence ID" value="NZ_WFLN01000006.1"/>
</dbReference>
<evidence type="ECO:0000313" key="1">
    <source>
        <dbReference type="EMBL" id="KAB8030738.1"/>
    </source>
</evidence>
<keyword evidence="2" id="KW-1185">Reference proteome</keyword>
<accession>A0A833JCJ1</accession>